<geneLocation type="mitochondrion" evidence="5"/>
<evidence type="ECO:0000313" key="5">
    <source>
        <dbReference type="EMBL" id="ACH47057.1"/>
    </source>
</evidence>
<reference evidence="5" key="1">
    <citation type="journal article" date="2009" name="Nucleic Acids Res.">
        <title>A trans-splicing group I intron and tRNA-hyperediting in the mitochondrial genome of the lycophyte Isoetes engelmannii.</title>
        <authorList>
            <person name="Grewe F."/>
            <person name="Viehoever P."/>
            <person name="Weisshaar B."/>
            <person name="Knoop V."/>
        </authorList>
    </citation>
    <scope>NUCLEOTIDE SEQUENCE</scope>
</reference>
<dbReference type="PANTHER" id="PTHR11831:SF30">
    <property type="entry name" value="SMALL RIBOSOMAL SUBUNIT PROTEIN US4M"/>
    <property type="match status" value="1"/>
</dbReference>
<dbReference type="EMBL" id="FJ176330">
    <property type="protein sequence ID" value="ACI02097.1"/>
    <property type="molecule type" value="Genomic_DNA"/>
</dbReference>
<keyword evidence="5" id="KW-0496">Mitochondrion</keyword>
<proteinExistence type="inferred from homology"/>
<dbReference type="Gene3D" id="3.10.290.10">
    <property type="entry name" value="RNA-binding S4 domain"/>
    <property type="match status" value="1"/>
</dbReference>
<keyword evidence="2" id="KW-0687">Ribonucleoprotein</keyword>
<dbReference type="CDD" id="cd00165">
    <property type="entry name" value="S4"/>
    <property type="match status" value="1"/>
</dbReference>
<dbReference type="PANTHER" id="PTHR11831">
    <property type="entry name" value="30S 40S RIBOSOMAL PROTEIN"/>
    <property type="match status" value="1"/>
</dbReference>
<dbReference type="InterPro" id="IPR036986">
    <property type="entry name" value="S4_RNA-bd_sf"/>
</dbReference>
<keyword evidence="3" id="KW-0694">RNA-binding</keyword>
<dbReference type="EMBL" id="FJ010859">
    <property type="protein sequence ID" value="ACH47057.1"/>
    <property type="molecule type" value="Genomic_DNA"/>
</dbReference>
<dbReference type="InterPro" id="IPR002942">
    <property type="entry name" value="S4_RNA-bd"/>
</dbReference>
<dbReference type="AlphaFoldDB" id="C6FG20"/>
<dbReference type="PROSITE" id="PS50889">
    <property type="entry name" value="S4"/>
    <property type="match status" value="1"/>
</dbReference>
<evidence type="ECO:0000256" key="1">
    <source>
        <dbReference type="ARBA" id="ARBA00007465"/>
    </source>
</evidence>
<accession>C6FG20</accession>
<dbReference type="InterPro" id="IPR022801">
    <property type="entry name" value="Ribosomal_uS4"/>
</dbReference>
<dbReference type="SUPFAM" id="SSF55174">
    <property type="entry name" value="Alpha-L RNA-binding motif"/>
    <property type="match status" value="1"/>
</dbReference>
<protein>
    <submittedName>
        <fullName evidence="5">Ribosomal protein S4</fullName>
    </submittedName>
</protein>
<sequence length="254" mass="30132">MVYDCTRLDVKKTDYHLPRFKTCRRIEENVWVWQKLTEKQKHIISELRRKREKQSYFSVQLRTIQRLSLFYGKSLPRKAKKHTYLNKRKSLLYYLEKRLDVILVCTHFCSTICGARQLISHKKICVNSETVNTHGFRVSNGDLISIVEENFFLFDIREKMKTNPICEISTYKPPYGRSNSKEKIEISNRRLSLQGKGGETTLEDRLMKLKILHLEVNYRTLKAVVLYEPYEILFPYKGFPEEEDLDQGKKAIAI</sequence>
<gene>
    <name evidence="5" type="primary">rps4</name>
</gene>
<dbReference type="Gene3D" id="1.10.1050.10">
    <property type="entry name" value="Ribosomal Protein S4 Delta 41, Chain A, domain 1"/>
    <property type="match status" value="1"/>
</dbReference>
<dbReference type="GO" id="GO:0003735">
    <property type="term" value="F:structural constituent of ribosome"/>
    <property type="evidence" value="ECO:0007669"/>
    <property type="project" value="TreeGrafter"/>
</dbReference>
<dbReference type="SMART" id="SM00363">
    <property type="entry name" value="S4"/>
    <property type="match status" value="1"/>
</dbReference>
<evidence type="ECO:0000256" key="2">
    <source>
        <dbReference type="ARBA" id="ARBA00023274"/>
    </source>
</evidence>
<dbReference type="GO" id="GO:0019843">
    <property type="term" value="F:rRNA binding"/>
    <property type="evidence" value="ECO:0007669"/>
    <property type="project" value="InterPro"/>
</dbReference>
<keyword evidence="5" id="KW-0689">Ribosomal protein</keyword>
<name>C6FG20_ISOEN</name>
<feature type="domain" description="RNA-binding S4" evidence="4">
    <location>
        <begin position="97"/>
        <end position="157"/>
    </location>
</feature>
<comment type="similarity">
    <text evidence="1">Belongs to the universal ribosomal protein uS4 family.</text>
</comment>
<evidence type="ECO:0000259" key="4">
    <source>
        <dbReference type="SMART" id="SM00363"/>
    </source>
</evidence>
<dbReference type="GO" id="GO:0042274">
    <property type="term" value="P:ribosomal small subunit biogenesis"/>
    <property type="evidence" value="ECO:0007669"/>
    <property type="project" value="TreeGrafter"/>
</dbReference>
<dbReference type="Pfam" id="PF01479">
    <property type="entry name" value="S4"/>
    <property type="match status" value="1"/>
</dbReference>
<organism evidence="5">
    <name type="scientific">Isoetes engelmannii</name>
    <name type="common">Engelmann's quillwort</name>
    <name type="synonym">Appalachian quillwort</name>
    <dbReference type="NCBI Taxonomy" id="37427"/>
    <lineage>
        <taxon>Eukaryota</taxon>
        <taxon>Viridiplantae</taxon>
        <taxon>Streptophyta</taxon>
        <taxon>Embryophyta</taxon>
        <taxon>Tracheophyta</taxon>
        <taxon>Lycopodiopsida</taxon>
        <taxon>Isoetales</taxon>
        <taxon>Isoetaceae</taxon>
        <taxon>Isoetes</taxon>
    </lineage>
</organism>
<evidence type="ECO:0000256" key="3">
    <source>
        <dbReference type="PROSITE-ProRule" id="PRU00182"/>
    </source>
</evidence>
<dbReference type="GO" id="GO:0015935">
    <property type="term" value="C:small ribosomal subunit"/>
    <property type="evidence" value="ECO:0007669"/>
    <property type="project" value="TreeGrafter"/>
</dbReference>